<sequence>MSPGRTALSLATQNVLTPSSTFSSLTSATFAVFENTAV</sequence>
<gene>
    <name evidence="1" type="ORF">E2C01_041630</name>
</gene>
<organism evidence="1 2">
    <name type="scientific">Portunus trituberculatus</name>
    <name type="common">Swimming crab</name>
    <name type="synonym">Neptunus trituberculatus</name>
    <dbReference type="NCBI Taxonomy" id="210409"/>
    <lineage>
        <taxon>Eukaryota</taxon>
        <taxon>Metazoa</taxon>
        <taxon>Ecdysozoa</taxon>
        <taxon>Arthropoda</taxon>
        <taxon>Crustacea</taxon>
        <taxon>Multicrustacea</taxon>
        <taxon>Malacostraca</taxon>
        <taxon>Eumalacostraca</taxon>
        <taxon>Eucarida</taxon>
        <taxon>Decapoda</taxon>
        <taxon>Pleocyemata</taxon>
        <taxon>Brachyura</taxon>
        <taxon>Eubrachyura</taxon>
        <taxon>Portunoidea</taxon>
        <taxon>Portunidae</taxon>
        <taxon>Portuninae</taxon>
        <taxon>Portunus</taxon>
    </lineage>
</organism>
<keyword evidence="2" id="KW-1185">Reference proteome</keyword>
<dbReference type="EMBL" id="VSRR010007971">
    <property type="protein sequence ID" value="MPC47870.1"/>
    <property type="molecule type" value="Genomic_DNA"/>
</dbReference>
<comment type="caution">
    <text evidence="1">The sequence shown here is derived from an EMBL/GenBank/DDBJ whole genome shotgun (WGS) entry which is preliminary data.</text>
</comment>
<protein>
    <submittedName>
        <fullName evidence="1">Uncharacterized protein</fullName>
    </submittedName>
</protein>
<name>A0A5B7FJR7_PORTR</name>
<dbReference type="AlphaFoldDB" id="A0A5B7FJR7"/>
<evidence type="ECO:0000313" key="1">
    <source>
        <dbReference type="EMBL" id="MPC47870.1"/>
    </source>
</evidence>
<accession>A0A5B7FJR7</accession>
<reference evidence="1 2" key="1">
    <citation type="submission" date="2019-05" db="EMBL/GenBank/DDBJ databases">
        <title>Another draft genome of Portunus trituberculatus and its Hox gene families provides insights of decapod evolution.</title>
        <authorList>
            <person name="Jeong J.-H."/>
            <person name="Song I."/>
            <person name="Kim S."/>
            <person name="Choi T."/>
            <person name="Kim D."/>
            <person name="Ryu S."/>
            <person name="Kim W."/>
        </authorList>
    </citation>
    <scope>NUCLEOTIDE SEQUENCE [LARGE SCALE GENOMIC DNA]</scope>
    <source>
        <tissue evidence="1">Muscle</tissue>
    </source>
</reference>
<dbReference type="Proteomes" id="UP000324222">
    <property type="component" value="Unassembled WGS sequence"/>
</dbReference>
<proteinExistence type="predicted"/>
<evidence type="ECO:0000313" key="2">
    <source>
        <dbReference type="Proteomes" id="UP000324222"/>
    </source>
</evidence>